<evidence type="ECO:0008006" key="4">
    <source>
        <dbReference type="Google" id="ProtNLM"/>
    </source>
</evidence>
<accession>A0A917GQB3</accession>
<reference evidence="2" key="2">
    <citation type="submission" date="2020-09" db="EMBL/GenBank/DDBJ databases">
        <authorList>
            <person name="Sun Q."/>
            <person name="Zhou Y."/>
        </authorList>
    </citation>
    <scope>NUCLEOTIDE SEQUENCE</scope>
    <source>
        <strain evidence="2">CGMCC 1.15425</strain>
    </source>
</reference>
<dbReference type="RefSeq" id="WP_068809922.1">
    <property type="nucleotide sequence ID" value="NZ_BMIY01000003.1"/>
</dbReference>
<reference evidence="2" key="1">
    <citation type="journal article" date="2014" name="Int. J. Syst. Evol. Microbiol.">
        <title>Complete genome sequence of Corynebacterium casei LMG S-19264T (=DSM 44701T), isolated from a smear-ripened cheese.</title>
        <authorList>
            <consortium name="US DOE Joint Genome Institute (JGI-PGF)"/>
            <person name="Walter F."/>
            <person name="Albersmeier A."/>
            <person name="Kalinowski J."/>
            <person name="Ruckert C."/>
        </authorList>
    </citation>
    <scope>NUCLEOTIDE SEQUENCE</scope>
    <source>
        <strain evidence="2">CGMCC 1.15425</strain>
    </source>
</reference>
<proteinExistence type="predicted"/>
<dbReference type="Proteomes" id="UP000627715">
    <property type="component" value="Unassembled WGS sequence"/>
</dbReference>
<dbReference type="AlphaFoldDB" id="A0A917GQB3"/>
<feature type="signal peptide" evidence="1">
    <location>
        <begin position="1"/>
        <end position="22"/>
    </location>
</feature>
<keyword evidence="3" id="KW-1185">Reference proteome</keyword>
<gene>
    <name evidence="2" type="ORF">GCM10011403_08220</name>
</gene>
<keyword evidence="1" id="KW-0732">Signal</keyword>
<evidence type="ECO:0000313" key="2">
    <source>
        <dbReference type="EMBL" id="GGG53418.1"/>
    </source>
</evidence>
<protein>
    <recommendedName>
        <fullName evidence="4">Polyketide cyclase / dehydrase and lipid transport</fullName>
    </recommendedName>
</protein>
<dbReference type="EMBL" id="BMIY01000003">
    <property type="protein sequence ID" value="GGG53418.1"/>
    <property type="molecule type" value="Genomic_DNA"/>
</dbReference>
<dbReference type="Gene3D" id="3.30.530.20">
    <property type="match status" value="1"/>
</dbReference>
<dbReference type="SUPFAM" id="SSF55961">
    <property type="entry name" value="Bet v1-like"/>
    <property type="match status" value="1"/>
</dbReference>
<evidence type="ECO:0000256" key="1">
    <source>
        <dbReference type="SAM" id="SignalP"/>
    </source>
</evidence>
<organism evidence="2 3">
    <name type="scientific">Pseudohongiella nitratireducens</name>
    <dbReference type="NCBI Taxonomy" id="1768907"/>
    <lineage>
        <taxon>Bacteria</taxon>
        <taxon>Pseudomonadati</taxon>
        <taxon>Pseudomonadota</taxon>
        <taxon>Gammaproteobacteria</taxon>
        <taxon>Pseudomonadales</taxon>
        <taxon>Pseudohongiellaceae</taxon>
        <taxon>Pseudohongiella</taxon>
    </lineage>
</organism>
<sequence>MKKALITLSALSTLAFSTFTLAEPEYAAIALQIDVEGTASEVWSQVGEDYCSISDWLGVDCTISEGDGEIGTVRVLAGGRITEIMVAKTPLSYGYTQPAIPGEFHNLYHGFMEARPIDANNTQLRYTVMLDVSNHADQAAKDEDLARRRATFERALGNMKAMVEGE</sequence>
<feature type="chain" id="PRO_5037226578" description="Polyketide cyclase / dehydrase and lipid transport" evidence="1">
    <location>
        <begin position="23"/>
        <end position="166"/>
    </location>
</feature>
<comment type="caution">
    <text evidence="2">The sequence shown here is derived from an EMBL/GenBank/DDBJ whole genome shotgun (WGS) entry which is preliminary data.</text>
</comment>
<dbReference type="InterPro" id="IPR023393">
    <property type="entry name" value="START-like_dom_sf"/>
</dbReference>
<dbReference type="OrthoDB" id="1364128at2"/>
<name>A0A917GQB3_9GAMM</name>
<evidence type="ECO:0000313" key="3">
    <source>
        <dbReference type="Proteomes" id="UP000627715"/>
    </source>
</evidence>